<dbReference type="CDD" id="cd06222">
    <property type="entry name" value="RNase_H_like"/>
    <property type="match status" value="1"/>
</dbReference>
<evidence type="ECO:0000313" key="2">
    <source>
        <dbReference type="Proteomes" id="UP001457282"/>
    </source>
</evidence>
<accession>A0AAW1WZL5</accession>
<keyword evidence="2" id="KW-1185">Reference proteome</keyword>
<name>A0AAW1WZL5_RUBAR</name>
<evidence type="ECO:0000313" key="1">
    <source>
        <dbReference type="EMBL" id="KAK9928877.1"/>
    </source>
</evidence>
<dbReference type="InterPro" id="IPR044730">
    <property type="entry name" value="RNase_H-like_dom_plant"/>
</dbReference>
<sequence>MTSFSTSNANLRFLAACNLLWCIWTERNELRYNDELFCLIRFKHFFLNSLKESASLSFSSCSSLSSALPIFILLGLSSLRRQAPRFILVVWCPPPSNWLKVNTDGSFRNPNLAGFGGIFRDSKGLFHGAFSFNVKIPNVTDAEILAKQFELLGFGTGLIFGSRRIPLWCSYGRDLASLASYRFS</sequence>
<dbReference type="InterPro" id="IPR052929">
    <property type="entry name" value="RNase_H-like_EbsB-rel"/>
</dbReference>
<comment type="caution">
    <text evidence="1">The sequence shown here is derived from an EMBL/GenBank/DDBJ whole genome shotgun (WGS) entry which is preliminary data.</text>
</comment>
<evidence type="ECO:0008006" key="3">
    <source>
        <dbReference type="Google" id="ProtNLM"/>
    </source>
</evidence>
<reference evidence="1 2" key="1">
    <citation type="journal article" date="2023" name="G3 (Bethesda)">
        <title>A chromosome-length genome assembly and annotation of blackberry (Rubus argutus, cv. 'Hillquist').</title>
        <authorList>
            <person name="Bruna T."/>
            <person name="Aryal R."/>
            <person name="Dudchenko O."/>
            <person name="Sargent D.J."/>
            <person name="Mead D."/>
            <person name="Buti M."/>
            <person name="Cavallini A."/>
            <person name="Hytonen T."/>
            <person name="Andres J."/>
            <person name="Pham M."/>
            <person name="Weisz D."/>
            <person name="Mascagni F."/>
            <person name="Usai G."/>
            <person name="Natali L."/>
            <person name="Bassil N."/>
            <person name="Fernandez G.E."/>
            <person name="Lomsadze A."/>
            <person name="Armour M."/>
            <person name="Olukolu B."/>
            <person name="Poorten T."/>
            <person name="Britton C."/>
            <person name="Davik J."/>
            <person name="Ashrafi H."/>
            <person name="Aiden E.L."/>
            <person name="Borodovsky M."/>
            <person name="Worthington M."/>
        </authorList>
    </citation>
    <scope>NUCLEOTIDE SEQUENCE [LARGE SCALE GENOMIC DNA]</scope>
    <source>
        <strain evidence="1">PI 553951</strain>
    </source>
</reference>
<dbReference type="PANTHER" id="PTHR47074">
    <property type="entry name" value="BNAC02G40300D PROTEIN"/>
    <property type="match status" value="1"/>
</dbReference>
<dbReference type="Proteomes" id="UP001457282">
    <property type="component" value="Unassembled WGS sequence"/>
</dbReference>
<protein>
    <recommendedName>
        <fullName evidence="3">RNase H type-1 domain-containing protein</fullName>
    </recommendedName>
</protein>
<dbReference type="EMBL" id="JBEDUW010000005">
    <property type="protein sequence ID" value="KAK9928877.1"/>
    <property type="molecule type" value="Genomic_DNA"/>
</dbReference>
<organism evidence="1 2">
    <name type="scientific">Rubus argutus</name>
    <name type="common">Southern blackberry</name>
    <dbReference type="NCBI Taxonomy" id="59490"/>
    <lineage>
        <taxon>Eukaryota</taxon>
        <taxon>Viridiplantae</taxon>
        <taxon>Streptophyta</taxon>
        <taxon>Embryophyta</taxon>
        <taxon>Tracheophyta</taxon>
        <taxon>Spermatophyta</taxon>
        <taxon>Magnoliopsida</taxon>
        <taxon>eudicotyledons</taxon>
        <taxon>Gunneridae</taxon>
        <taxon>Pentapetalae</taxon>
        <taxon>rosids</taxon>
        <taxon>fabids</taxon>
        <taxon>Rosales</taxon>
        <taxon>Rosaceae</taxon>
        <taxon>Rosoideae</taxon>
        <taxon>Rosoideae incertae sedis</taxon>
        <taxon>Rubus</taxon>
    </lineage>
</organism>
<dbReference type="AlphaFoldDB" id="A0AAW1WZL5"/>
<dbReference type="PANTHER" id="PTHR47074:SF75">
    <property type="entry name" value="RNASE H TYPE-1 DOMAIN-CONTAINING PROTEIN"/>
    <property type="match status" value="1"/>
</dbReference>
<gene>
    <name evidence="1" type="ORF">M0R45_025995</name>
</gene>
<proteinExistence type="predicted"/>